<evidence type="ECO:0000313" key="1">
    <source>
        <dbReference type="EMBL" id="KAK0494143.1"/>
    </source>
</evidence>
<keyword evidence="2" id="KW-1185">Reference proteome</keyword>
<reference evidence="1" key="1">
    <citation type="submission" date="2023-06" db="EMBL/GenBank/DDBJ databases">
        <authorList>
            <consortium name="Lawrence Berkeley National Laboratory"/>
            <person name="Ahrendt S."/>
            <person name="Sahu N."/>
            <person name="Indic B."/>
            <person name="Wong-Bajracharya J."/>
            <person name="Merenyi Z."/>
            <person name="Ke H.-M."/>
            <person name="Monk M."/>
            <person name="Kocsube S."/>
            <person name="Drula E."/>
            <person name="Lipzen A."/>
            <person name="Balint B."/>
            <person name="Henrissat B."/>
            <person name="Andreopoulos B."/>
            <person name="Martin F.M."/>
            <person name="Harder C.B."/>
            <person name="Rigling D."/>
            <person name="Ford K.L."/>
            <person name="Foster G.D."/>
            <person name="Pangilinan J."/>
            <person name="Papanicolaou A."/>
            <person name="Barry K."/>
            <person name="LaButti K."/>
            <person name="Viragh M."/>
            <person name="Koriabine M."/>
            <person name="Yan M."/>
            <person name="Riley R."/>
            <person name="Champramary S."/>
            <person name="Plett K.L."/>
            <person name="Tsai I.J."/>
            <person name="Slot J."/>
            <person name="Sipos G."/>
            <person name="Plett J."/>
            <person name="Nagy L.G."/>
            <person name="Grigoriev I.V."/>
        </authorList>
    </citation>
    <scope>NUCLEOTIDE SEQUENCE</scope>
    <source>
        <strain evidence="1">HWK02</strain>
    </source>
</reference>
<name>A0AA39UME2_9AGAR</name>
<dbReference type="Proteomes" id="UP001175228">
    <property type="component" value="Unassembled WGS sequence"/>
</dbReference>
<proteinExistence type="predicted"/>
<sequence>MSSTLCNVDDDVLGVICSILDKNELKQISLVDKRFRGISLPLLLQRVCIQFVYKENVWKLATDVVESMLTSTALGVVSRETRFLDIRISNDKSSDSMPSVLPSRLSELLSVPFNQLHTLVFAIDEGQAQAFEDEFRTAGIELPTISTHDWRLL</sequence>
<organism evidence="1 2">
    <name type="scientific">Armillaria luteobubalina</name>
    <dbReference type="NCBI Taxonomy" id="153913"/>
    <lineage>
        <taxon>Eukaryota</taxon>
        <taxon>Fungi</taxon>
        <taxon>Dikarya</taxon>
        <taxon>Basidiomycota</taxon>
        <taxon>Agaricomycotina</taxon>
        <taxon>Agaricomycetes</taxon>
        <taxon>Agaricomycetidae</taxon>
        <taxon>Agaricales</taxon>
        <taxon>Marasmiineae</taxon>
        <taxon>Physalacriaceae</taxon>
        <taxon>Armillaria</taxon>
    </lineage>
</organism>
<comment type="caution">
    <text evidence="1">The sequence shown here is derived from an EMBL/GenBank/DDBJ whole genome shotgun (WGS) entry which is preliminary data.</text>
</comment>
<evidence type="ECO:0008006" key="3">
    <source>
        <dbReference type="Google" id="ProtNLM"/>
    </source>
</evidence>
<protein>
    <recommendedName>
        <fullName evidence="3">F-box domain-containing protein</fullName>
    </recommendedName>
</protein>
<accession>A0AA39UME2</accession>
<dbReference type="EMBL" id="JAUEPU010000022">
    <property type="protein sequence ID" value="KAK0494143.1"/>
    <property type="molecule type" value="Genomic_DNA"/>
</dbReference>
<dbReference type="AlphaFoldDB" id="A0AA39UME2"/>
<evidence type="ECO:0000313" key="2">
    <source>
        <dbReference type="Proteomes" id="UP001175228"/>
    </source>
</evidence>
<gene>
    <name evidence="1" type="ORF">EDD18DRAFT_1356091</name>
</gene>